<accession>G3UBN9</accession>
<dbReference type="OMA" id="NYDMAKV"/>
<dbReference type="SUPFAM" id="SSF50814">
    <property type="entry name" value="Lipocalins"/>
    <property type="match status" value="1"/>
</dbReference>
<dbReference type="GO" id="GO:0036094">
    <property type="term" value="F:small molecule binding"/>
    <property type="evidence" value="ECO:0007669"/>
    <property type="project" value="InterPro"/>
</dbReference>
<dbReference type="InterPro" id="IPR022272">
    <property type="entry name" value="Lipocalin_CS"/>
</dbReference>
<dbReference type="PRINTS" id="PR00179">
    <property type="entry name" value="LIPOCALIN"/>
</dbReference>
<organism evidence="9 10">
    <name type="scientific">Loxodonta africana</name>
    <name type="common">African elephant</name>
    <dbReference type="NCBI Taxonomy" id="9785"/>
    <lineage>
        <taxon>Eukaryota</taxon>
        <taxon>Metazoa</taxon>
        <taxon>Chordata</taxon>
        <taxon>Craniata</taxon>
        <taxon>Vertebrata</taxon>
        <taxon>Euteleostomi</taxon>
        <taxon>Mammalia</taxon>
        <taxon>Eutheria</taxon>
        <taxon>Afrotheria</taxon>
        <taxon>Proboscidea</taxon>
        <taxon>Elephantidae</taxon>
        <taxon>Loxodonta</taxon>
    </lineage>
</organism>
<keyword evidence="10" id="KW-1185">Reference proteome</keyword>
<dbReference type="PANTHER" id="PTHR11430">
    <property type="entry name" value="LIPOCALIN"/>
    <property type="match status" value="1"/>
</dbReference>
<dbReference type="PANTHER" id="PTHR11430:SF28">
    <property type="entry name" value="EPIDIDYMAL-SPECIFIC LIPOCALIN-9"/>
    <property type="match status" value="1"/>
</dbReference>
<evidence type="ECO:0000256" key="6">
    <source>
        <dbReference type="RuleBase" id="RU003695"/>
    </source>
</evidence>
<name>G3UBN9_LOXAF</name>
<dbReference type="InterPro" id="IPR002345">
    <property type="entry name" value="Lipocalin"/>
</dbReference>
<keyword evidence="3" id="KW-0964">Secreted</keyword>
<evidence type="ECO:0000256" key="7">
    <source>
        <dbReference type="SAM" id="SignalP"/>
    </source>
</evidence>
<dbReference type="GeneTree" id="ENSGT01050000244868"/>
<proteinExistence type="inferred from homology"/>
<reference evidence="9 10" key="1">
    <citation type="submission" date="2009-06" db="EMBL/GenBank/DDBJ databases">
        <title>The Genome Sequence of Loxodonta africana (African elephant).</title>
        <authorList>
            <person name="Di Palma F."/>
            <person name="Heiman D."/>
            <person name="Young S."/>
            <person name="Johnson J."/>
            <person name="Lander E.S."/>
            <person name="Lindblad-Toh K."/>
        </authorList>
    </citation>
    <scope>NUCLEOTIDE SEQUENCE [LARGE SCALE GENOMIC DNA]</scope>
    <source>
        <strain evidence="9 10">Isolate ISIS603380</strain>
    </source>
</reference>
<evidence type="ECO:0000256" key="1">
    <source>
        <dbReference type="ARBA" id="ARBA00004613"/>
    </source>
</evidence>
<dbReference type="GO" id="GO:0005615">
    <property type="term" value="C:extracellular space"/>
    <property type="evidence" value="ECO:0007669"/>
    <property type="project" value="TreeGrafter"/>
</dbReference>
<dbReference type="HOGENOM" id="CLU_094061_4_0_1"/>
<evidence type="ECO:0000313" key="10">
    <source>
        <dbReference type="Proteomes" id="UP000007646"/>
    </source>
</evidence>
<reference evidence="9" key="3">
    <citation type="submission" date="2025-09" db="UniProtKB">
        <authorList>
            <consortium name="Ensembl"/>
        </authorList>
    </citation>
    <scope>IDENTIFICATION</scope>
    <source>
        <strain evidence="9">Isolate ISIS603380</strain>
    </source>
</reference>
<evidence type="ECO:0000256" key="2">
    <source>
        <dbReference type="ARBA" id="ARBA00006889"/>
    </source>
</evidence>
<evidence type="ECO:0000313" key="9">
    <source>
        <dbReference type="Ensembl" id="ENSLAFP00000025247.1"/>
    </source>
</evidence>
<evidence type="ECO:0000259" key="8">
    <source>
        <dbReference type="Pfam" id="PF00061"/>
    </source>
</evidence>
<keyword evidence="4 7" id="KW-0732">Signal</keyword>
<reference evidence="9" key="2">
    <citation type="submission" date="2025-08" db="UniProtKB">
        <authorList>
            <consortium name="Ensembl"/>
        </authorList>
    </citation>
    <scope>IDENTIFICATION</scope>
    <source>
        <strain evidence="9">Isolate ISIS603380</strain>
    </source>
</reference>
<feature type="domain" description="Lipocalin/cytosolic fatty-acid binding" evidence="8">
    <location>
        <begin position="38"/>
        <end position="175"/>
    </location>
</feature>
<dbReference type="Ensembl" id="ENSLAFT00000026950.1">
    <property type="protein sequence ID" value="ENSLAFP00000025247.1"/>
    <property type="gene ID" value="ENSLAFG00000028938.1"/>
</dbReference>
<dbReference type="eggNOG" id="ENOG502RTZI">
    <property type="taxonomic scope" value="Eukaryota"/>
</dbReference>
<dbReference type="Gene3D" id="2.40.128.20">
    <property type="match status" value="1"/>
</dbReference>
<evidence type="ECO:0000256" key="3">
    <source>
        <dbReference type="ARBA" id="ARBA00022525"/>
    </source>
</evidence>
<comment type="subcellular location">
    <subcellularLocation>
        <location evidence="1">Secreted</location>
    </subcellularLocation>
</comment>
<dbReference type="InterPro" id="IPR002971">
    <property type="entry name" value="Maj_urinary"/>
</dbReference>
<dbReference type="AlphaFoldDB" id="G3UBN9"/>
<dbReference type="STRING" id="9785.ENSLAFP00000025247"/>
<dbReference type="PRINTS" id="PR01221">
    <property type="entry name" value="MAJORURINARY"/>
</dbReference>
<evidence type="ECO:0000256" key="4">
    <source>
        <dbReference type="ARBA" id="ARBA00022729"/>
    </source>
</evidence>
<feature type="signal peptide" evidence="7">
    <location>
        <begin position="1"/>
        <end position="19"/>
    </location>
</feature>
<evidence type="ECO:0000256" key="5">
    <source>
        <dbReference type="ARBA" id="ARBA00023157"/>
    </source>
</evidence>
<keyword evidence="5" id="KW-1015">Disulfide bond</keyword>
<dbReference type="PROSITE" id="PS00213">
    <property type="entry name" value="LIPOCALIN"/>
    <property type="match status" value="1"/>
</dbReference>
<dbReference type="Pfam" id="PF00061">
    <property type="entry name" value="Lipocalin"/>
    <property type="match status" value="1"/>
</dbReference>
<dbReference type="Proteomes" id="UP000007646">
    <property type="component" value="Unassembled WGS sequence"/>
</dbReference>
<comment type="similarity">
    <text evidence="2 6">Belongs to the calycin superfamily. Lipocalin family.</text>
</comment>
<protein>
    <submittedName>
        <fullName evidence="9">Lipocalin 9</fullName>
    </submittedName>
</protein>
<dbReference type="InterPro" id="IPR012674">
    <property type="entry name" value="Calycin"/>
</dbReference>
<sequence length="185" mass="21276">MRMALLLLLLGLGLRLATAQQLDIHKIVYWNYDMAKVSGVWYSISMASSNMSRIGKNGDLRVFVYNIESLKNGSLKFSFHFMLQGLCEQLAVVCEKTGRNGEYTIDYEGENAVLILETDYKFFITFYLRNLRDRTQTHVLALYGRIPQLSPIFLDRFRKICQKYGLGPNNIIKLSYIGGRRQAQA</sequence>
<dbReference type="InterPro" id="IPR000566">
    <property type="entry name" value="Lipocln_cytosolic_FA-bd_dom"/>
</dbReference>
<dbReference type="InParanoid" id="G3UBN9"/>
<dbReference type="FunCoup" id="G3UBN9">
    <property type="interactions" value="16"/>
</dbReference>
<feature type="chain" id="PRO_5047511553" evidence="7">
    <location>
        <begin position="20"/>
        <end position="185"/>
    </location>
</feature>